<dbReference type="InterPro" id="IPR020845">
    <property type="entry name" value="AMP-binding_CS"/>
</dbReference>
<dbReference type="InterPro" id="IPR045851">
    <property type="entry name" value="AMP-bd_C_sf"/>
</dbReference>
<dbReference type="InterPro" id="IPR000873">
    <property type="entry name" value="AMP-dep_synth/lig_dom"/>
</dbReference>
<evidence type="ECO:0000259" key="5">
    <source>
        <dbReference type="Pfam" id="PF13193"/>
    </source>
</evidence>
<name>A0A5D3F7E8_9ACTN</name>
<dbReference type="GO" id="GO:0006631">
    <property type="term" value="P:fatty acid metabolic process"/>
    <property type="evidence" value="ECO:0007669"/>
    <property type="project" value="TreeGrafter"/>
</dbReference>
<gene>
    <name evidence="6" type="ORF">FXF68_35280</name>
</gene>
<dbReference type="PROSITE" id="PS00455">
    <property type="entry name" value="AMP_BINDING"/>
    <property type="match status" value="1"/>
</dbReference>
<evidence type="ECO:0000256" key="3">
    <source>
        <dbReference type="SAM" id="MobiDB-lite"/>
    </source>
</evidence>
<dbReference type="Pfam" id="PF00501">
    <property type="entry name" value="AMP-binding"/>
    <property type="match status" value="1"/>
</dbReference>
<dbReference type="InterPro" id="IPR042099">
    <property type="entry name" value="ANL_N_sf"/>
</dbReference>
<dbReference type="AlphaFoldDB" id="A0A5D3F7E8"/>
<reference evidence="6 7" key="1">
    <citation type="submission" date="2019-08" db="EMBL/GenBank/DDBJ databases">
        <title>Actinomadura sp. nov. CYP1-5 isolated from mountain soil.</title>
        <authorList>
            <person name="Songsumanus A."/>
            <person name="Kuncharoen N."/>
            <person name="Kudo T."/>
            <person name="Yuki M."/>
            <person name="Igarashi Y."/>
            <person name="Tanasupawat S."/>
        </authorList>
    </citation>
    <scope>NUCLEOTIDE SEQUENCE [LARGE SCALE GENOMIC DNA]</scope>
    <source>
        <strain evidence="6 7">CYP1-5</strain>
    </source>
</reference>
<dbReference type="PANTHER" id="PTHR43201">
    <property type="entry name" value="ACYL-COA SYNTHETASE"/>
    <property type="match status" value="1"/>
</dbReference>
<dbReference type="EMBL" id="VSRQ01000009">
    <property type="protein sequence ID" value="TYK43989.1"/>
    <property type="molecule type" value="Genomic_DNA"/>
</dbReference>
<feature type="domain" description="AMP-binding enzyme C-terminal" evidence="5">
    <location>
        <begin position="463"/>
        <end position="534"/>
    </location>
</feature>
<dbReference type="Gene3D" id="3.30.300.30">
    <property type="match status" value="1"/>
</dbReference>
<feature type="region of interest" description="Disordered" evidence="3">
    <location>
        <begin position="1"/>
        <end position="37"/>
    </location>
</feature>
<dbReference type="SUPFAM" id="SSF56801">
    <property type="entry name" value="Acetyl-CoA synthetase-like"/>
    <property type="match status" value="1"/>
</dbReference>
<comment type="caution">
    <text evidence="6">The sequence shown here is derived from an EMBL/GenBank/DDBJ whole genome shotgun (WGS) entry which is preliminary data.</text>
</comment>
<keyword evidence="7" id="KW-1185">Reference proteome</keyword>
<evidence type="ECO:0000256" key="1">
    <source>
        <dbReference type="ARBA" id="ARBA00006432"/>
    </source>
</evidence>
<dbReference type="PANTHER" id="PTHR43201:SF5">
    <property type="entry name" value="MEDIUM-CHAIN ACYL-COA LIGASE ACSF2, MITOCHONDRIAL"/>
    <property type="match status" value="1"/>
</dbReference>
<comment type="similarity">
    <text evidence="1">Belongs to the ATP-dependent AMP-binding enzyme family.</text>
</comment>
<evidence type="ECO:0000256" key="2">
    <source>
        <dbReference type="ARBA" id="ARBA00022598"/>
    </source>
</evidence>
<protein>
    <submittedName>
        <fullName evidence="6">ATP-dependent acyl-CoA ligase</fullName>
    </submittedName>
</protein>
<evidence type="ECO:0000259" key="4">
    <source>
        <dbReference type="Pfam" id="PF00501"/>
    </source>
</evidence>
<organism evidence="6 7">
    <name type="scientific">Actinomadura decatromicini</name>
    <dbReference type="NCBI Taxonomy" id="2604572"/>
    <lineage>
        <taxon>Bacteria</taxon>
        <taxon>Bacillati</taxon>
        <taxon>Actinomycetota</taxon>
        <taxon>Actinomycetes</taxon>
        <taxon>Streptosporangiales</taxon>
        <taxon>Thermomonosporaceae</taxon>
        <taxon>Actinomadura</taxon>
    </lineage>
</organism>
<dbReference type="Pfam" id="PF13193">
    <property type="entry name" value="AMP-binding_C"/>
    <property type="match status" value="1"/>
</dbReference>
<proteinExistence type="inferred from homology"/>
<keyword evidence="2 6" id="KW-0436">Ligase</keyword>
<sequence>MGLRRGGHRPGRLRRRAGDDVRPRHPAARVTAAPPDGGRTAVRIAGGLGGLLRARAEADGDRVLFRFAGTETTVARVEDLTNRLADVLAAHGVRRGDRVAVMLDNGVGFPVAWLAIAKLGAVIVPVNPGYRSADLAHVVRDSGAVLALAGTAAAAEALLALEFGEVGLLDPADAGPAPEAARAAGAFDAGAETAEVSGARELPDISWDDLVNLQYTSGTTGFPKGCMLTHRYWLHLAELAADIASVTTDDVDLTAQPFYYMDPQWNTVLCLLTGIPLVILPRFSASGFWPSVREHGATFFYVLGTMPLLLLKQPPDPELDRSHRVRLVLCSGITPALHATIEERWGAPWREAYGSTEAGVVLAVPPEDTACVGTGAMGRPVPGKEAKIVREDGTDAADGEVGEIVARGEPTLTGYWNRDEPLFRDGWYPMGDLGYRDERGHYHLVGRLKEMIRRGSENIAAAEVEAVLTGHPAVRAAAVVPVPDDLFGEEVKAFVQPAGPVEPGELVAYVRARLADFKTPRFVEFVEEFPMTPSERIAKHLLPAGRDGAYDAREGTR</sequence>
<dbReference type="Gene3D" id="3.40.50.12780">
    <property type="entry name" value="N-terminal domain of ligase-like"/>
    <property type="match status" value="1"/>
</dbReference>
<dbReference type="Proteomes" id="UP000323505">
    <property type="component" value="Unassembled WGS sequence"/>
</dbReference>
<dbReference type="GO" id="GO:0031956">
    <property type="term" value="F:medium-chain fatty acid-CoA ligase activity"/>
    <property type="evidence" value="ECO:0007669"/>
    <property type="project" value="TreeGrafter"/>
</dbReference>
<feature type="compositionally biased region" description="Basic residues" evidence="3">
    <location>
        <begin position="1"/>
        <end position="15"/>
    </location>
</feature>
<feature type="domain" description="AMP-dependent synthetase/ligase" evidence="4">
    <location>
        <begin position="53"/>
        <end position="416"/>
    </location>
</feature>
<dbReference type="InterPro" id="IPR025110">
    <property type="entry name" value="AMP-bd_C"/>
</dbReference>
<evidence type="ECO:0000313" key="6">
    <source>
        <dbReference type="EMBL" id="TYK43989.1"/>
    </source>
</evidence>
<evidence type="ECO:0000313" key="7">
    <source>
        <dbReference type="Proteomes" id="UP000323505"/>
    </source>
</evidence>
<accession>A0A5D3F7E8</accession>